<dbReference type="EMBL" id="QKWP01000350">
    <property type="protein sequence ID" value="RIB21615.1"/>
    <property type="molecule type" value="Genomic_DNA"/>
</dbReference>
<dbReference type="Proteomes" id="UP000266673">
    <property type="component" value="Unassembled WGS sequence"/>
</dbReference>
<organism evidence="2 3">
    <name type="scientific">Gigaspora rosea</name>
    <dbReference type="NCBI Taxonomy" id="44941"/>
    <lineage>
        <taxon>Eukaryota</taxon>
        <taxon>Fungi</taxon>
        <taxon>Fungi incertae sedis</taxon>
        <taxon>Mucoromycota</taxon>
        <taxon>Glomeromycotina</taxon>
        <taxon>Glomeromycetes</taxon>
        <taxon>Diversisporales</taxon>
        <taxon>Gigasporaceae</taxon>
        <taxon>Gigaspora</taxon>
    </lineage>
</organism>
<keyword evidence="3" id="KW-1185">Reference proteome</keyword>
<feature type="compositionally biased region" description="Gly residues" evidence="1">
    <location>
        <begin position="51"/>
        <end position="101"/>
    </location>
</feature>
<comment type="caution">
    <text evidence="2">The sequence shown here is derived from an EMBL/GenBank/DDBJ whole genome shotgun (WGS) entry which is preliminary data.</text>
</comment>
<protein>
    <submittedName>
        <fullName evidence="2">Uncharacterized protein</fullName>
    </submittedName>
</protein>
<feature type="region of interest" description="Disordered" evidence="1">
    <location>
        <begin position="218"/>
        <end position="247"/>
    </location>
</feature>
<feature type="region of interest" description="Disordered" evidence="1">
    <location>
        <begin position="1"/>
        <end position="133"/>
    </location>
</feature>
<dbReference type="AlphaFoldDB" id="A0A397VGL9"/>
<proteinExistence type="predicted"/>
<sequence>MEVSKEALDWTISVSYYSDKEADDEEEVDETASASGGRSNHDTRFENRSGSGNGSRGSSGNGSNNGNGSGNGSNNGNGSGNGSSNGNGSGSGSGSRNGNGNGNRSSGGNSNGNGNRNRSSGGNGNEYGNKQNEEGGVAHQKSLILNRNLAEIRDFLEIVRIKINIPVGLLTYMIYILTNPEDEENLEKYYKFPGESYITYESEEDFVEAKISVISMATTTSSESNNSINNDKDVSQHKASKSQHYSQENQLLNAQEGSCNTQENQSYNIQKN</sequence>
<name>A0A397VGL9_9GLOM</name>
<gene>
    <name evidence="2" type="ORF">C2G38_2176061</name>
</gene>
<evidence type="ECO:0000313" key="2">
    <source>
        <dbReference type="EMBL" id="RIB21615.1"/>
    </source>
</evidence>
<evidence type="ECO:0000256" key="1">
    <source>
        <dbReference type="SAM" id="MobiDB-lite"/>
    </source>
</evidence>
<feature type="compositionally biased region" description="Acidic residues" evidence="1">
    <location>
        <begin position="21"/>
        <end position="30"/>
    </location>
</feature>
<feature type="compositionally biased region" description="Low complexity" evidence="1">
    <location>
        <begin position="218"/>
        <end position="229"/>
    </location>
</feature>
<reference evidence="2 3" key="1">
    <citation type="submission" date="2018-06" db="EMBL/GenBank/DDBJ databases">
        <title>Comparative genomics reveals the genomic features of Rhizophagus irregularis, R. cerebriforme, R. diaphanum and Gigaspora rosea, and their symbiotic lifestyle signature.</title>
        <authorList>
            <person name="Morin E."/>
            <person name="San Clemente H."/>
            <person name="Chen E.C.H."/>
            <person name="De La Providencia I."/>
            <person name="Hainaut M."/>
            <person name="Kuo A."/>
            <person name="Kohler A."/>
            <person name="Murat C."/>
            <person name="Tang N."/>
            <person name="Roy S."/>
            <person name="Loubradou J."/>
            <person name="Henrissat B."/>
            <person name="Grigoriev I.V."/>
            <person name="Corradi N."/>
            <person name="Roux C."/>
            <person name="Martin F.M."/>
        </authorList>
    </citation>
    <scope>NUCLEOTIDE SEQUENCE [LARGE SCALE GENOMIC DNA]</scope>
    <source>
        <strain evidence="2 3">DAOM 194757</strain>
    </source>
</reference>
<accession>A0A397VGL9</accession>
<feature type="compositionally biased region" description="Low complexity" evidence="1">
    <location>
        <begin position="102"/>
        <end position="120"/>
    </location>
</feature>
<evidence type="ECO:0000313" key="3">
    <source>
        <dbReference type="Proteomes" id="UP000266673"/>
    </source>
</evidence>